<evidence type="ECO:0000256" key="5">
    <source>
        <dbReference type="ARBA" id="ARBA00022960"/>
    </source>
</evidence>
<keyword evidence="10" id="KW-1185">Reference proteome</keyword>
<keyword evidence="7 8" id="KW-0472">Membrane</keyword>
<evidence type="ECO:0000256" key="7">
    <source>
        <dbReference type="ARBA" id="ARBA00023136"/>
    </source>
</evidence>
<feature type="transmembrane region" description="Helical" evidence="8">
    <location>
        <begin position="60"/>
        <end position="79"/>
    </location>
</feature>
<reference evidence="10" key="1">
    <citation type="journal article" date="2019" name="Int. J. Syst. Evol. Microbiol.">
        <title>The Global Catalogue of Microorganisms (GCM) 10K type strain sequencing project: providing services to taxonomists for standard genome sequencing and annotation.</title>
        <authorList>
            <consortium name="The Broad Institute Genomics Platform"/>
            <consortium name="The Broad Institute Genome Sequencing Center for Infectious Disease"/>
            <person name="Wu L."/>
            <person name="Ma J."/>
        </authorList>
    </citation>
    <scope>NUCLEOTIDE SEQUENCE [LARGE SCALE GENOMIC DNA]</scope>
    <source>
        <strain evidence="10">CGMCC 4.7241</strain>
    </source>
</reference>
<dbReference type="NCBIfam" id="TIGR03426">
    <property type="entry name" value="shape_MreD"/>
    <property type="match status" value="1"/>
</dbReference>
<dbReference type="InterPro" id="IPR007227">
    <property type="entry name" value="Cell_shape_determining_MreD"/>
</dbReference>
<evidence type="ECO:0000256" key="3">
    <source>
        <dbReference type="ARBA" id="ARBA00022475"/>
    </source>
</evidence>
<evidence type="ECO:0000256" key="4">
    <source>
        <dbReference type="ARBA" id="ARBA00022692"/>
    </source>
</evidence>
<comment type="caution">
    <text evidence="9">The sequence shown here is derived from an EMBL/GenBank/DDBJ whole genome shotgun (WGS) entry which is preliminary data.</text>
</comment>
<dbReference type="Proteomes" id="UP001595699">
    <property type="component" value="Unassembled WGS sequence"/>
</dbReference>
<sequence length="154" mass="15315">MLLAAAVVLVAWLVQVTLLPSVSLALVAVLAFAYVRGPAFGAVLGFCAGLLVDVAPPADGVAGLWALSFTLAAYLVGAAGVTRADDGNHRVLIGVLAMTGGAALTLATYAGIDVLLGDPRVDWSVLLSAGGTSILSAAVLALVLVPLSARVAPQ</sequence>
<protein>
    <submittedName>
        <fullName evidence="9">Rod shape-determining protein MreD</fullName>
    </submittedName>
</protein>
<name>A0ABV7YKD7_9ACTN</name>
<organism evidence="9 10">
    <name type="scientific">Tenggerimyces flavus</name>
    <dbReference type="NCBI Taxonomy" id="1708749"/>
    <lineage>
        <taxon>Bacteria</taxon>
        <taxon>Bacillati</taxon>
        <taxon>Actinomycetota</taxon>
        <taxon>Actinomycetes</taxon>
        <taxon>Propionibacteriales</taxon>
        <taxon>Nocardioidaceae</taxon>
        <taxon>Tenggerimyces</taxon>
    </lineage>
</organism>
<comment type="similarity">
    <text evidence="2">Belongs to the MreD family.</text>
</comment>
<evidence type="ECO:0000256" key="6">
    <source>
        <dbReference type="ARBA" id="ARBA00022989"/>
    </source>
</evidence>
<keyword evidence="4 8" id="KW-0812">Transmembrane</keyword>
<proteinExistence type="inferred from homology"/>
<evidence type="ECO:0000313" key="10">
    <source>
        <dbReference type="Proteomes" id="UP001595699"/>
    </source>
</evidence>
<evidence type="ECO:0000256" key="8">
    <source>
        <dbReference type="SAM" id="Phobius"/>
    </source>
</evidence>
<keyword evidence="3" id="KW-1003">Cell membrane</keyword>
<feature type="transmembrane region" description="Helical" evidence="8">
    <location>
        <begin position="91"/>
        <end position="112"/>
    </location>
</feature>
<accession>A0ABV7YKD7</accession>
<keyword evidence="6 8" id="KW-1133">Transmembrane helix</keyword>
<gene>
    <name evidence="9" type="primary">mreD</name>
    <name evidence="9" type="ORF">ACFOUW_33570</name>
</gene>
<evidence type="ECO:0000256" key="1">
    <source>
        <dbReference type="ARBA" id="ARBA00004651"/>
    </source>
</evidence>
<keyword evidence="5" id="KW-0133">Cell shape</keyword>
<dbReference type="RefSeq" id="WP_205121074.1">
    <property type="nucleotide sequence ID" value="NZ_JAFBCM010000001.1"/>
</dbReference>
<feature type="transmembrane region" description="Helical" evidence="8">
    <location>
        <begin position="124"/>
        <end position="147"/>
    </location>
</feature>
<dbReference type="EMBL" id="JBHRZH010000043">
    <property type="protein sequence ID" value="MFC3765806.1"/>
    <property type="molecule type" value="Genomic_DNA"/>
</dbReference>
<evidence type="ECO:0000256" key="2">
    <source>
        <dbReference type="ARBA" id="ARBA00007776"/>
    </source>
</evidence>
<comment type="subcellular location">
    <subcellularLocation>
        <location evidence="1">Cell membrane</location>
        <topology evidence="1">Multi-pass membrane protein</topology>
    </subcellularLocation>
</comment>
<evidence type="ECO:0000313" key="9">
    <source>
        <dbReference type="EMBL" id="MFC3765806.1"/>
    </source>
</evidence>